<dbReference type="InterPro" id="IPR042303">
    <property type="entry name" value="Malonyl_CoA_deC_C_sf"/>
</dbReference>
<feature type="domain" description="Malonyl-CoA decarboxylase C-terminal" evidence="1">
    <location>
        <begin position="61"/>
        <end position="97"/>
    </location>
</feature>
<dbReference type="InterPro" id="IPR038917">
    <property type="entry name" value="Malonyl_CoA_deC"/>
</dbReference>
<dbReference type="GO" id="GO:0006085">
    <property type="term" value="P:acetyl-CoA biosynthetic process"/>
    <property type="evidence" value="ECO:0007669"/>
    <property type="project" value="TreeGrafter"/>
</dbReference>
<dbReference type="Pfam" id="PF17408">
    <property type="entry name" value="MCD_N"/>
    <property type="match status" value="1"/>
</dbReference>
<dbReference type="InterPro" id="IPR038351">
    <property type="entry name" value="MCD_N_sf"/>
</dbReference>
<dbReference type="AlphaFoldDB" id="A0A433PG48"/>
<dbReference type="Gene3D" id="1.20.140.90">
    <property type="entry name" value="Malonyl-CoA decarboxylase, oligemerization domain"/>
    <property type="match status" value="1"/>
</dbReference>
<reference evidence="3 4" key="1">
    <citation type="journal article" date="2018" name="New Phytol.">
        <title>Phylogenomics of Endogonaceae and evolution of mycorrhizas within Mucoromycota.</title>
        <authorList>
            <person name="Chang Y."/>
            <person name="Desiro A."/>
            <person name="Na H."/>
            <person name="Sandor L."/>
            <person name="Lipzen A."/>
            <person name="Clum A."/>
            <person name="Barry K."/>
            <person name="Grigoriev I.V."/>
            <person name="Martin F.M."/>
            <person name="Stajich J.E."/>
            <person name="Smith M.E."/>
            <person name="Bonito G."/>
            <person name="Spatafora J.W."/>
        </authorList>
    </citation>
    <scope>NUCLEOTIDE SEQUENCE [LARGE SCALE GENOMIC DNA]</scope>
    <source>
        <strain evidence="3 4">AD002</strain>
    </source>
</reference>
<dbReference type="GO" id="GO:0005782">
    <property type="term" value="C:peroxisomal matrix"/>
    <property type="evidence" value="ECO:0007669"/>
    <property type="project" value="TreeGrafter"/>
</dbReference>
<feature type="domain" description="Malonyl-CoA decarboxylase C-terminal" evidence="1">
    <location>
        <begin position="133"/>
        <end position="204"/>
    </location>
</feature>
<proteinExistence type="predicted"/>
<organism evidence="3 4">
    <name type="scientific">Jimgerdemannia flammicorona</name>
    <dbReference type="NCBI Taxonomy" id="994334"/>
    <lineage>
        <taxon>Eukaryota</taxon>
        <taxon>Fungi</taxon>
        <taxon>Fungi incertae sedis</taxon>
        <taxon>Mucoromycota</taxon>
        <taxon>Mucoromycotina</taxon>
        <taxon>Endogonomycetes</taxon>
        <taxon>Endogonales</taxon>
        <taxon>Endogonaceae</taxon>
        <taxon>Jimgerdemannia</taxon>
    </lineage>
</organism>
<keyword evidence="4" id="KW-1185">Reference proteome</keyword>
<name>A0A433PG48_9FUNG</name>
<comment type="caution">
    <text evidence="3">The sequence shown here is derived from an EMBL/GenBank/DDBJ whole genome shotgun (WGS) entry which is preliminary data.</text>
</comment>
<evidence type="ECO:0000313" key="3">
    <source>
        <dbReference type="EMBL" id="RUS16517.1"/>
    </source>
</evidence>
<dbReference type="InterPro" id="IPR007956">
    <property type="entry name" value="Malonyl_CoA_deC_C"/>
</dbReference>
<accession>A0A433PG48</accession>
<evidence type="ECO:0000259" key="1">
    <source>
        <dbReference type="Pfam" id="PF05292"/>
    </source>
</evidence>
<dbReference type="GO" id="GO:2001294">
    <property type="term" value="P:malonyl-CoA catabolic process"/>
    <property type="evidence" value="ECO:0007669"/>
    <property type="project" value="TreeGrafter"/>
</dbReference>
<dbReference type="Pfam" id="PF05292">
    <property type="entry name" value="MCD"/>
    <property type="match status" value="2"/>
</dbReference>
<evidence type="ECO:0000259" key="2">
    <source>
        <dbReference type="Pfam" id="PF17408"/>
    </source>
</evidence>
<dbReference type="GO" id="GO:0006633">
    <property type="term" value="P:fatty acid biosynthetic process"/>
    <property type="evidence" value="ECO:0007669"/>
    <property type="project" value="InterPro"/>
</dbReference>
<sequence>MIPLHDRFFDRVNRLPGGMKFLIDMRVDLLSLIAKHRTLADPHISALSDALCNKLQEWLIGFLTLERITWNSPAIVLEKISQYEAVHAVLDWQDLKRPSRLWLLLSPHACRAAGFSTGRAGTGDVDKRTGAAILNDTTPRWMSKDTARCAVFYSITTQRGLSGIDLGAFLIKRVVRDLQNEFPKCETFCTLSPIPGFRKWLTGDGTALAKSEVDALGGIAGVAGGEALMVCDYGRRLFE</sequence>
<dbReference type="InterPro" id="IPR035372">
    <property type="entry name" value="MCD_N"/>
</dbReference>
<dbReference type="EMBL" id="RBNJ01024150">
    <property type="protein sequence ID" value="RUS16517.1"/>
    <property type="molecule type" value="Genomic_DNA"/>
</dbReference>
<protein>
    <submittedName>
        <fullName evidence="3">Malonyl-CoA decarboxylase</fullName>
    </submittedName>
</protein>
<dbReference type="Proteomes" id="UP000274822">
    <property type="component" value="Unassembled WGS sequence"/>
</dbReference>
<gene>
    <name evidence="3" type="ORF">BC938DRAFT_476554</name>
</gene>
<evidence type="ECO:0000313" key="4">
    <source>
        <dbReference type="Proteomes" id="UP000274822"/>
    </source>
</evidence>
<dbReference type="GO" id="GO:0050080">
    <property type="term" value="F:malonyl-CoA decarboxylase activity"/>
    <property type="evidence" value="ECO:0007669"/>
    <property type="project" value="InterPro"/>
</dbReference>
<dbReference type="PANTHER" id="PTHR28641">
    <property type="match status" value="1"/>
</dbReference>
<dbReference type="PANTHER" id="PTHR28641:SF1">
    <property type="entry name" value="MALONYL-COA DECARBOXYLASE, MITOCHONDRIAL"/>
    <property type="match status" value="1"/>
</dbReference>
<dbReference type="GO" id="GO:0005759">
    <property type="term" value="C:mitochondrial matrix"/>
    <property type="evidence" value="ECO:0007669"/>
    <property type="project" value="TreeGrafter"/>
</dbReference>
<feature type="domain" description="Malonyl-CoA decarboxylase N-terminal" evidence="2">
    <location>
        <begin position="4"/>
        <end position="58"/>
    </location>
</feature>
<dbReference type="Gene3D" id="3.40.630.150">
    <property type="entry name" value="Malonyl-CoA decarboxylase, catalytic domain"/>
    <property type="match status" value="1"/>
</dbReference>